<dbReference type="Proteomes" id="UP000007879">
    <property type="component" value="Unassembled WGS sequence"/>
</dbReference>
<feature type="region of interest" description="Disordered" evidence="1">
    <location>
        <begin position="143"/>
        <end position="171"/>
    </location>
</feature>
<dbReference type="SMART" id="SM01025">
    <property type="entry name" value="BEN"/>
    <property type="match status" value="1"/>
</dbReference>
<feature type="domain" description="BEN" evidence="2">
    <location>
        <begin position="382"/>
        <end position="472"/>
    </location>
</feature>
<dbReference type="PROSITE" id="PS51457">
    <property type="entry name" value="BEN"/>
    <property type="match status" value="1"/>
</dbReference>
<feature type="compositionally biased region" description="Polar residues" evidence="1">
    <location>
        <begin position="325"/>
        <end position="347"/>
    </location>
</feature>
<proteinExistence type="predicted"/>
<sequence length="476" mass="53342">MVLIRVLLALFYSGVFSLTSVLTSYLFTQLLLIRGLSIDWQVAAAATVMPPKMAETAKSFMLVRWLEDEKVGVMPVSAAKTGVKPYVGAYIDVKWTRGKYYEAEILRISNDRQSLNKWCDQLINLEVTKEELLESHELEVDSTTVTEKSAPVKKKRKLEPEARSKKNTQLVGAMAAKSRASEIFKAMSPATCSNDEKVAVPSRQDPLATDEVLTMKEQLQQQQQLICQLQKELSEKSAVMVTRNVVSNSKFQSLQNNTFCMDRSVDISNESSPQPIDDDYYDEDLFTEKPWSKEKADFGTEMKKTPPPNSSFVKLSGSGKIKVTPGSSNETRCSSGVTPPSFNITPTSRKKPVEGVRKLSTTNKSNISVIKREPQLIELVPGYGVMLTQRQLDDVEGESNQSPTRLIRNLMSAFFTREVLAKSSCYGSRLNDPLDKDILGACIKYVQLKYDVPKTTLVDAINDKCANCRRKERKQN</sequence>
<dbReference type="KEGG" id="aqu:100637058"/>
<keyword evidence="4" id="KW-1185">Reference proteome</keyword>
<dbReference type="InterPro" id="IPR018379">
    <property type="entry name" value="BEN_domain"/>
</dbReference>
<dbReference type="AlphaFoldDB" id="A0A1X7TCR4"/>
<accession>A0A1X7TCR4</accession>
<feature type="region of interest" description="Disordered" evidence="1">
    <location>
        <begin position="297"/>
        <end position="355"/>
    </location>
</feature>
<evidence type="ECO:0000313" key="3">
    <source>
        <dbReference type="EnsemblMetazoa" id="Aqu2.1.12373_001"/>
    </source>
</evidence>
<dbReference type="GO" id="GO:0003677">
    <property type="term" value="F:DNA binding"/>
    <property type="evidence" value="ECO:0007669"/>
    <property type="project" value="InterPro"/>
</dbReference>
<dbReference type="EnsemblMetazoa" id="XM_020004698.1">
    <property type="protein sequence ID" value="XP_019860257.1"/>
    <property type="gene ID" value="LOC100637058"/>
</dbReference>
<evidence type="ECO:0000313" key="4">
    <source>
        <dbReference type="Proteomes" id="UP000007879"/>
    </source>
</evidence>
<reference evidence="4" key="1">
    <citation type="journal article" date="2010" name="Nature">
        <title>The Amphimedon queenslandica genome and the evolution of animal complexity.</title>
        <authorList>
            <person name="Srivastava M."/>
            <person name="Simakov O."/>
            <person name="Chapman J."/>
            <person name="Fahey B."/>
            <person name="Gauthier M.E."/>
            <person name="Mitros T."/>
            <person name="Richards G.S."/>
            <person name="Conaco C."/>
            <person name="Dacre M."/>
            <person name="Hellsten U."/>
            <person name="Larroux C."/>
            <person name="Putnam N.H."/>
            <person name="Stanke M."/>
            <person name="Adamska M."/>
            <person name="Darling A."/>
            <person name="Degnan S.M."/>
            <person name="Oakley T.H."/>
            <person name="Plachetzki D.C."/>
            <person name="Zhai Y."/>
            <person name="Adamski M."/>
            <person name="Calcino A."/>
            <person name="Cummins S.F."/>
            <person name="Goodstein D.M."/>
            <person name="Harris C."/>
            <person name="Jackson D.J."/>
            <person name="Leys S.P."/>
            <person name="Shu S."/>
            <person name="Woodcroft B.J."/>
            <person name="Vervoort M."/>
            <person name="Kosik K.S."/>
            <person name="Manning G."/>
            <person name="Degnan B.M."/>
            <person name="Rokhsar D.S."/>
        </authorList>
    </citation>
    <scope>NUCLEOTIDE SEQUENCE [LARGE SCALE GENOMIC DNA]</scope>
</reference>
<dbReference type="OrthoDB" id="10071220at2759"/>
<reference evidence="3" key="2">
    <citation type="submission" date="2017-05" db="UniProtKB">
        <authorList>
            <consortium name="EnsemblMetazoa"/>
        </authorList>
    </citation>
    <scope>IDENTIFICATION</scope>
</reference>
<evidence type="ECO:0000259" key="2">
    <source>
        <dbReference type="PROSITE" id="PS51457"/>
    </source>
</evidence>
<gene>
    <name evidence="3" type="primary">100637058</name>
</gene>
<organism evidence="3">
    <name type="scientific">Amphimedon queenslandica</name>
    <name type="common">Sponge</name>
    <dbReference type="NCBI Taxonomy" id="400682"/>
    <lineage>
        <taxon>Eukaryota</taxon>
        <taxon>Metazoa</taxon>
        <taxon>Porifera</taxon>
        <taxon>Demospongiae</taxon>
        <taxon>Heteroscleromorpha</taxon>
        <taxon>Haplosclerida</taxon>
        <taxon>Niphatidae</taxon>
        <taxon>Amphimedon</taxon>
    </lineage>
</organism>
<dbReference type="InParanoid" id="A0A1X7TCR4"/>
<evidence type="ECO:0000256" key="1">
    <source>
        <dbReference type="SAM" id="MobiDB-lite"/>
    </source>
</evidence>
<name>A0A1X7TCR4_AMPQE</name>
<dbReference type="Gene3D" id="1.10.10.2590">
    <property type="entry name" value="BEN domain"/>
    <property type="match status" value="1"/>
</dbReference>
<protein>
    <recommendedName>
        <fullName evidence="2">BEN domain-containing protein</fullName>
    </recommendedName>
</protein>
<dbReference type="EnsemblMetazoa" id="Aqu2.1.12373_001">
    <property type="protein sequence ID" value="Aqu2.1.12373_001"/>
    <property type="gene ID" value="Aqu2.1.12373"/>
</dbReference>